<keyword evidence="4 9" id="KW-0645">Protease</keyword>
<comment type="cofactor">
    <cofactor evidence="1 10">
        <name>Zn(2+)</name>
        <dbReference type="ChEBI" id="CHEBI:29105"/>
    </cofactor>
</comment>
<dbReference type="Gene3D" id="3.40.630.10">
    <property type="entry name" value="Zn peptidases"/>
    <property type="match status" value="1"/>
</dbReference>
<comment type="caution">
    <text evidence="11">The sequence shown here is derived from an EMBL/GenBank/DDBJ whole genome shotgun (WGS) entry which is preliminary data.</text>
</comment>
<name>A0A9D2Q1Q6_9MICO</name>
<evidence type="ECO:0000256" key="4">
    <source>
        <dbReference type="ARBA" id="ARBA00022670"/>
    </source>
</evidence>
<dbReference type="EMBL" id="DWWC01000237">
    <property type="protein sequence ID" value="HJC70283.1"/>
    <property type="molecule type" value="Genomic_DNA"/>
</dbReference>
<evidence type="ECO:0000313" key="12">
    <source>
        <dbReference type="Proteomes" id="UP000823854"/>
    </source>
</evidence>
<keyword evidence="3 9" id="KW-0031">Aminopeptidase</keyword>
<evidence type="ECO:0000313" key="11">
    <source>
        <dbReference type="EMBL" id="HJC70283.1"/>
    </source>
</evidence>
<dbReference type="GO" id="GO:0005737">
    <property type="term" value="C:cytoplasm"/>
    <property type="evidence" value="ECO:0007669"/>
    <property type="project" value="UniProtKB-ARBA"/>
</dbReference>
<protein>
    <recommendedName>
        <fullName evidence="10">M18 family aminopeptidase</fullName>
        <ecNumber evidence="10">3.4.11.-</ecNumber>
    </recommendedName>
</protein>
<feature type="non-terminal residue" evidence="11">
    <location>
        <position position="145"/>
    </location>
</feature>
<dbReference type="PRINTS" id="PR00932">
    <property type="entry name" value="AMINO1PTASE"/>
</dbReference>
<keyword evidence="7 9" id="KW-0862">Zinc</keyword>
<evidence type="ECO:0000256" key="3">
    <source>
        <dbReference type="ARBA" id="ARBA00022438"/>
    </source>
</evidence>
<evidence type="ECO:0000256" key="2">
    <source>
        <dbReference type="ARBA" id="ARBA00008290"/>
    </source>
</evidence>
<dbReference type="GO" id="GO:0004177">
    <property type="term" value="F:aminopeptidase activity"/>
    <property type="evidence" value="ECO:0007669"/>
    <property type="project" value="UniProtKB-KW"/>
</dbReference>
<evidence type="ECO:0000256" key="6">
    <source>
        <dbReference type="ARBA" id="ARBA00022801"/>
    </source>
</evidence>
<dbReference type="InterPro" id="IPR001948">
    <property type="entry name" value="Peptidase_M18"/>
</dbReference>
<proteinExistence type="inferred from homology"/>
<reference evidence="11" key="2">
    <citation type="submission" date="2021-04" db="EMBL/GenBank/DDBJ databases">
        <authorList>
            <person name="Gilroy R."/>
        </authorList>
    </citation>
    <scope>NUCLEOTIDE SEQUENCE</scope>
    <source>
        <strain evidence="11">CHK130-7132</strain>
    </source>
</reference>
<sequence>MSFSAAAPSPRARAAALDLGAFVTASPSSFHAAREAARRLAAADFTELSETEAWTGEDVAGDRYVLRDGSLIAWSAPGGADTASPFRIVGSHTDSPGLKVKPDPRLGAEGLSQVGVEIYGGPLLNSWLDRELRLAGRLALADGTT</sequence>
<dbReference type="InterPro" id="IPR023358">
    <property type="entry name" value="Peptidase_M18_dom2"/>
</dbReference>
<dbReference type="PANTHER" id="PTHR28570">
    <property type="entry name" value="ASPARTYL AMINOPEPTIDASE"/>
    <property type="match status" value="1"/>
</dbReference>
<evidence type="ECO:0000256" key="8">
    <source>
        <dbReference type="ARBA" id="ARBA00023049"/>
    </source>
</evidence>
<organism evidence="11 12">
    <name type="scientific">Candidatus Brachybacterium intestinipullorum</name>
    <dbReference type="NCBI Taxonomy" id="2838512"/>
    <lineage>
        <taxon>Bacteria</taxon>
        <taxon>Bacillati</taxon>
        <taxon>Actinomycetota</taxon>
        <taxon>Actinomycetes</taxon>
        <taxon>Micrococcales</taxon>
        <taxon>Dermabacteraceae</taxon>
        <taxon>Brachybacterium</taxon>
    </lineage>
</organism>
<evidence type="ECO:0000256" key="5">
    <source>
        <dbReference type="ARBA" id="ARBA00022723"/>
    </source>
</evidence>
<evidence type="ECO:0000256" key="7">
    <source>
        <dbReference type="ARBA" id="ARBA00022833"/>
    </source>
</evidence>
<dbReference type="SUPFAM" id="SSF101821">
    <property type="entry name" value="Aminopeptidase/glucanase lid domain"/>
    <property type="match status" value="1"/>
</dbReference>
<comment type="similarity">
    <text evidence="2 9">Belongs to the peptidase M18 family.</text>
</comment>
<accession>A0A9D2Q1Q6</accession>
<gene>
    <name evidence="11" type="ORF">H9932_11515</name>
</gene>
<dbReference type="GO" id="GO:0008270">
    <property type="term" value="F:zinc ion binding"/>
    <property type="evidence" value="ECO:0007669"/>
    <property type="project" value="InterPro"/>
</dbReference>
<keyword evidence="6 9" id="KW-0378">Hydrolase</keyword>
<evidence type="ECO:0000256" key="1">
    <source>
        <dbReference type="ARBA" id="ARBA00001947"/>
    </source>
</evidence>
<keyword evidence="8 9" id="KW-0482">Metalloprotease</keyword>
<dbReference type="GO" id="GO:0006508">
    <property type="term" value="P:proteolysis"/>
    <property type="evidence" value="ECO:0007669"/>
    <property type="project" value="UniProtKB-KW"/>
</dbReference>
<dbReference type="EC" id="3.4.11.-" evidence="10"/>
<dbReference type="Pfam" id="PF02127">
    <property type="entry name" value="Peptidase_M18"/>
    <property type="match status" value="1"/>
</dbReference>
<dbReference type="AlphaFoldDB" id="A0A9D2Q1Q6"/>
<keyword evidence="5 9" id="KW-0479">Metal-binding</keyword>
<evidence type="ECO:0000256" key="9">
    <source>
        <dbReference type="RuleBase" id="RU004386"/>
    </source>
</evidence>
<dbReference type="SUPFAM" id="SSF53187">
    <property type="entry name" value="Zn-dependent exopeptidases"/>
    <property type="match status" value="1"/>
</dbReference>
<reference evidence="11" key="1">
    <citation type="journal article" date="2021" name="PeerJ">
        <title>Extensive microbial diversity within the chicken gut microbiome revealed by metagenomics and culture.</title>
        <authorList>
            <person name="Gilroy R."/>
            <person name="Ravi A."/>
            <person name="Getino M."/>
            <person name="Pursley I."/>
            <person name="Horton D.L."/>
            <person name="Alikhan N.F."/>
            <person name="Baker D."/>
            <person name="Gharbi K."/>
            <person name="Hall N."/>
            <person name="Watson M."/>
            <person name="Adriaenssens E.M."/>
            <person name="Foster-Nyarko E."/>
            <person name="Jarju S."/>
            <person name="Secka A."/>
            <person name="Antonio M."/>
            <person name="Oren A."/>
            <person name="Chaudhuri R.R."/>
            <person name="La Ragione R."/>
            <person name="Hildebrand F."/>
            <person name="Pallen M.J."/>
        </authorList>
    </citation>
    <scope>NUCLEOTIDE SEQUENCE</scope>
    <source>
        <strain evidence="11">CHK130-7132</strain>
    </source>
</reference>
<dbReference type="PANTHER" id="PTHR28570:SF3">
    <property type="entry name" value="ASPARTYL AMINOPEPTIDASE"/>
    <property type="match status" value="1"/>
</dbReference>
<dbReference type="Gene3D" id="2.30.250.10">
    <property type="entry name" value="Aminopeptidase i, Domain 2"/>
    <property type="match status" value="1"/>
</dbReference>
<evidence type="ECO:0000256" key="10">
    <source>
        <dbReference type="RuleBase" id="RU004387"/>
    </source>
</evidence>
<dbReference type="Proteomes" id="UP000823854">
    <property type="component" value="Unassembled WGS sequence"/>
</dbReference>
<dbReference type="GO" id="GO:0008237">
    <property type="term" value="F:metallopeptidase activity"/>
    <property type="evidence" value="ECO:0007669"/>
    <property type="project" value="UniProtKB-KW"/>
</dbReference>